<accession>A0A8J6QPA6</accession>
<gene>
    <name evidence="1" type="ORF">ICT70_12970</name>
</gene>
<protein>
    <submittedName>
        <fullName evidence="1">Uncharacterized protein</fullName>
    </submittedName>
</protein>
<evidence type="ECO:0000313" key="2">
    <source>
        <dbReference type="Proteomes" id="UP000632828"/>
    </source>
</evidence>
<evidence type="ECO:0000313" key="1">
    <source>
        <dbReference type="EMBL" id="MBD1401572.1"/>
    </source>
</evidence>
<dbReference type="Proteomes" id="UP000632828">
    <property type="component" value="Unassembled WGS sequence"/>
</dbReference>
<reference evidence="1" key="1">
    <citation type="submission" date="2020-09" db="EMBL/GenBank/DDBJ databases">
        <title>Pelobacter alkaliphilus sp. nov., a novel anaerobic arsenate-reducing bacterium from terrestrial mud volcano.</title>
        <authorList>
            <person name="Khomyakova M.A."/>
            <person name="Merkel A.Y."/>
            <person name="Slobodkin A.I."/>
        </authorList>
    </citation>
    <scope>NUCLEOTIDE SEQUENCE</scope>
    <source>
        <strain evidence="1">M08fum</strain>
    </source>
</reference>
<keyword evidence="2" id="KW-1185">Reference proteome</keyword>
<dbReference type="AlphaFoldDB" id="A0A8J6QPA6"/>
<proteinExistence type="predicted"/>
<comment type="caution">
    <text evidence="1">The sequence shown here is derived from an EMBL/GenBank/DDBJ whole genome shotgun (WGS) entry which is preliminary data.</text>
</comment>
<sequence>MRFLNPDEKPQQRLEKPETGRYDLVRLIRSDLKFNILGELFSVAPELKLGRWWRLSMAQNRS</sequence>
<dbReference type="EMBL" id="JACWUN010000017">
    <property type="protein sequence ID" value="MBD1401572.1"/>
    <property type="molecule type" value="Genomic_DNA"/>
</dbReference>
<name>A0A8J6QPA6_9BACT</name>
<organism evidence="1 2">
    <name type="scientific">Pelovirga terrestris</name>
    <dbReference type="NCBI Taxonomy" id="2771352"/>
    <lineage>
        <taxon>Bacteria</taxon>
        <taxon>Pseudomonadati</taxon>
        <taxon>Thermodesulfobacteriota</taxon>
        <taxon>Desulfuromonadia</taxon>
        <taxon>Geobacterales</taxon>
        <taxon>Geobacteraceae</taxon>
        <taxon>Pelovirga</taxon>
    </lineage>
</organism>